<dbReference type="OrthoDB" id="581550at2"/>
<dbReference type="InterPro" id="IPR044925">
    <property type="entry name" value="His-Me_finger_sf"/>
</dbReference>
<dbReference type="InterPro" id="IPR038563">
    <property type="entry name" value="Endonuclease_7_sf"/>
</dbReference>
<name>S3ZPC7_9ACTN</name>
<dbReference type="Pfam" id="PF02945">
    <property type="entry name" value="Endonuclease_7"/>
    <property type="match status" value="1"/>
</dbReference>
<organism evidence="1 2">
    <name type="scientific">Streptomyces aurantiacus JA 4570</name>
    <dbReference type="NCBI Taxonomy" id="1286094"/>
    <lineage>
        <taxon>Bacteria</taxon>
        <taxon>Bacillati</taxon>
        <taxon>Actinomycetota</taxon>
        <taxon>Actinomycetes</taxon>
        <taxon>Kitasatosporales</taxon>
        <taxon>Streptomycetaceae</taxon>
        <taxon>Streptomyces</taxon>
        <taxon>Streptomyces aurantiacus group</taxon>
    </lineage>
</organism>
<evidence type="ECO:0000313" key="1">
    <source>
        <dbReference type="EMBL" id="EPH45361.1"/>
    </source>
</evidence>
<dbReference type="PATRIC" id="fig|1286094.4.peg.1603"/>
<reference evidence="1 2" key="1">
    <citation type="submission" date="2013-02" db="EMBL/GenBank/DDBJ databases">
        <title>Draft Genome Sequence of Streptomyces aurantiacus, Which Produces Setomimycin.</title>
        <authorList>
            <person name="Gruening B.A."/>
            <person name="Praeg A."/>
            <person name="Erxleben A."/>
            <person name="Guenther S."/>
            <person name="Mueller M."/>
        </authorList>
    </citation>
    <scope>NUCLEOTIDE SEQUENCE [LARGE SCALE GENOMIC DNA]</scope>
    <source>
        <strain evidence="1 2">JA 4570</strain>
    </source>
</reference>
<keyword evidence="2" id="KW-1185">Reference proteome</keyword>
<evidence type="ECO:0000313" key="2">
    <source>
        <dbReference type="Proteomes" id="UP000014629"/>
    </source>
</evidence>
<dbReference type="RefSeq" id="WP_016639756.1">
    <property type="nucleotide sequence ID" value="NZ_AOPZ01000063.1"/>
</dbReference>
<dbReference type="InterPro" id="IPR004211">
    <property type="entry name" value="Endonuclease_7"/>
</dbReference>
<dbReference type="Proteomes" id="UP000014629">
    <property type="component" value="Unassembled WGS sequence"/>
</dbReference>
<proteinExistence type="predicted"/>
<comment type="caution">
    <text evidence="1">The sequence shown here is derived from an EMBL/GenBank/DDBJ whole genome shotgun (WGS) entry which is preliminary data.</text>
</comment>
<dbReference type="Gene3D" id="3.40.1800.10">
    <property type="entry name" value="His-Me finger endonucleases"/>
    <property type="match status" value="1"/>
</dbReference>
<dbReference type="AlphaFoldDB" id="S3ZPC7"/>
<protein>
    <recommendedName>
        <fullName evidence="3">Endonuclease VII</fullName>
    </recommendedName>
</protein>
<dbReference type="SUPFAM" id="SSF54060">
    <property type="entry name" value="His-Me finger endonucleases"/>
    <property type="match status" value="1"/>
</dbReference>
<gene>
    <name evidence="1" type="ORF">STRAU_1626</name>
</gene>
<accession>S3ZPC7</accession>
<sequence>MPLISREYARSLFAELTQRSAVPLDPDELLHMPGMGHHGHVFFGDIGLRCYKHKARWMYDERDIRRTGQRLAELPLNLDDAVDVRLPAYRDVGVCENEGLSRPDWRRQLVSWMFGQARLKAQDGVPYEEWDGSWKHIGPNGLPGDLTWEEFVETSSWHRHSQNIAGTRPLQLLSWSGKNWLLPRAYVELLDRFEEAEEELVARARLCSSCGSLGPYWGGWRRSTRTGYVTMCPPCSGTSLRPYPGHLHGVQYASSRPRRTKADDYLCCLCRESPATSWDHCHDHGFVRGPLCSSCNTYEGKAHPYDFLQEADNALHLLECRRCRDDRTLPRRFHPGVVLAHLERSERHGRCSQEPYVQDLERTHGVYRFELYCGRHAAARWTRDVTAAEAAAFVRTFIDTALTQQEGRLLPEIE</sequence>
<dbReference type="EMBL" id="AOPZ01000063">
    <property type="protein sequence ID" value="EPH45361.1"/>
    <property type="molecule type" value="Genomic_DNA"/>
</dbReference>
<evidence type="ECO:0008006" key="3">
    <source>
        <dbReference type="Google" id="ProtNLM"/>
    </source>
</evidence>